<feature type="transmembrane region" description="Helical" evidence="1">
    <location>
        <begin position="132"/>
        <end position="156"/>
    </location>
</feature>
<dbReference type="AlphaFoldDB" id="A0A831M059"/>
<proteinExistence type="predicted"/>
<organism evidence="2">
    <name type="scientific">Methanofollis liminatans</name>
    <dbReference type="NCBI Taxonomy" id="2201"/>
    <lineage>
        <taxon>Archaea</taxon>
        <taxon>Methanobacteriati</taxon>
        <taxon>Methanobacteriota</taxon>
        <taxon>Stenosarchaea group</taxon>
        <taxon>Methanomicrobia</taxon>
        <taxon>Methanomicrobiales</taxon>
        <taxon>Methanomicrobiaceae</taxon>
        <taxon>Methanofollis</taxon>
    </lineage>
</organism>
<name>A0A831M059_9EURY</name>
<comment type="caution">
    <text evidence="2">The sequence shown here is derived from an EMBL/GenBank/DDBJ whole genome shotgun (WGS) entry which is preliminary data.</text>
</comment>
<keyword evidence="1" id="KW-0812">Transmembrane</keyword>
<reference evidence="2" key="1">
    <citation type="journal article" date="2020" name="mSystems">
        <title>Genome- and Community-Level Interaction Insights into Carbon Utilization and Element Cycling Functions of Hydrothermarchaeota in Hydrothermal Sediment.</title>
        <authorList>
            <person name="Zhou Z."/>
            <person name="Liu Y."/>
            <person name="Xu W."/>
            <person name="Pan J."/>
            <person name="Luo Z.H."/>
            <person name="Li M."/>
        </authorList>
    </citation>
    <scope>NUCLEOTIDE SEQUENCE</scope>
    <source>
        <strain evidence="2">SpSt-1183</strain>
    </source>
</reference>
<dbReference type="Proteomes" id="UP000885648">
    <property type="component" value="Unassembled WGS sequence"/>
</dbReference>
<dbReference type="PANTHER" id="PTHR31303:SF1">
    <property type="entry name" value="CTP-DEPENDENT DIACYLGLYCEROL KINASE 1"/>
    <property type="match status" value="1"/>
</dbReference>
<sequence>MDEYGRQAVHLIFGTAIAAVLLIPDPRMAPMIYAAGLLGGLVCLEAHLKGWYVPIIAELVGAFERDGAFPGKGSFYFVASALFCSIIFRPDVAFVAVLSLAILDAVATVAGIRFGRHRIVNGRTLEGSLSGFAVLCAVLLTFTGPVAALTASAVAAVAELISPIDDNLVVPLVVGAALTLLPIA</sequence>
<dbReference type="EMBL" id="DSBY01000260">
    <property type="protein sequence ID" value="HDS63742.1"/>
    <property type="molecule type" value="Genomic_DNA"/>
</dbReference>
<feature type="transmembrane region" description="Helical" evidence="1">
    <location>
        <begin position="94"/>
        <end position="112"/>
    </location>
</feature>
<evidence type="ECO:0000256" key="1">
    <source>
        <dbReference type="SAM" id="Phobius"/>
    </source>
</evidence>
<feature type="transmembrane region" description="Helical" evidence="1">
    <location>
        <begin position="7"/>
        <end position="24"/>
    </location>
</feature>
<dbReference type="GO" id="GO:0004143">
    <property type="term" value="F:ATP-dependent diacylglycerol kinase activity"/>
    <property type="evidence" value="ECO:0007669"/>
    <property type="project" value="InterPro"/>
</dbReference>
<dbReference type="InterPro" id="IPR037997">
    <property type="entry name" value="Dgk1-like"/>
</dbReference>
<keyword evidence="1" id="KW-0472">Membrane</keyword>
<protein>
    <recommendedName>
        <fullName evidence="3">Phosphatidate cytidylyltransferase</fullName>
    </recommendedName>
</protein>
<dbReference type="PANTHER" id="PTHR31303">
    <property type="entry name" value="CTP-DEPENDENT DIACYLGLYCEROL KINASE 1"/>
    <property type="match status" value="1"/>
</dbReference>
<keyword evidence="1" id="KW-1133">Transmembrane helix</keyword>
<gene>
    <name evidence="2" type="ORF">ENN52_06430</name>
</gene>
<evidence type="ECO:0008006" key="3">
    <source>
        <dbReference type="Google" id="ProtNLM"/>
    </source>
</evidence>
<accession>A0A831M059</accession>
<evidence type="ECO:0000313" key="2">
    <source>
        <dbReference type="EMBL" id="HDS63742.1"/>
    </source>
</evidence>